<dbReference type="Gene3D" id="3.40.50.300">
    <property type="entry name" value="P-loop containing nucleotide triphosphate hydrolases"/>
    <property type="match status" value="1"/>
</dbReference>
<evidence type="ECO:0000313" key="2">
    <source>
        <dbReference type="Proteomes" id="UP000187735"/>
    </source>
</evidence>
<dbReference type="InterPro" id="IPR052736">
    <property type="entry name" value="Stf3_sulfotransferase"/>
</dbReference>
<dbReference type="STRING" id="1891926.Fuma_02395"/>
<dbReference type="GO" id="GO:0016740">
    <property type="term" value="F:transferase activity"/>
    <property type="evidence" value="ECO:0007669"/>
    <property type="project" value="UniProtKB-KW"/>
</dbReference>
<keyword evidence="1" id="KW-0808">Transferase</keyword>
<dbReference type="KEGG" id="fmr:Fuma_02395"/>
<dbReference type="OrthoDB" id="9777890at2"/>
<dbReference type="Pfam" id="PF13469">
    <property type="entry name" value="Sulfotransfer_3"/>
    <property type="match status" value="1"/>
</dbReference>
<sequence length="391" mass="45818">MSTRKTTKAAKHSQGGLLIWHGMSCSGLWRLFRSKPSLHWSRLGRILSLPVSGVFNSVMKRAESLVYGKRVRETKVEHPPLFVFGYWRSGTTLLQNLLSHDPQFQHLGLYRALFPWHFLLTEKAVTKLTAPFVPKNRPMDNMSVHWDAPQEDDVSLCIMSNVSPINLLSHPTDFSHFWKALDFERLEPEERQRWKDSLALLVKKLTFTSPKRIMMKSPFHTYRIPELLELFPDARFLYIHRNPYNIFRSALHLRRRMIEENTLGRSVFDGNEEQVIESYKFGFEKYERDRLLVPEEHRHEICYEELEQDPIGVLRKAYAGLDLPGFEALEKELEPQVESLKRYKKNEFNDDPYWVDRVYNELKPAFDRFGYDKPEVTAAPASEKEATSSAS</sequence>
<organism evidence="1 2">
    <name type="scientific">Fuerstiella marisgermanici</name>
    <dbReference type="NCBI Taxonomy" id="1891926"/>
    <lineage>
        <taxon>Bacteria</taxon>
        <taxon>Pseudomonadati</taxon>
        <taxon>Planctomycetota</taxon>
        <taxon>Planctomycetia</taxon>
        <taxon>Planctomycetales</taxon>
        <taxon>Planctomycetaceae</taxon>
        <taxon>Fuerstiella</taxon>
    </lineage>
</organism>
<dbReference type="InterPro" id="IPR027417">
    <property type="entry name" value="P-loop_NTPase"/>
</dbReference>
<reference evidence="1 2" key="1">
    <citation type="journal article" date="2016" name="Front. Microbiol.">
        <title>Fuerstia marisgermanicae gen. nov., sp. nov., an Unusual Member of the Phylum Planctomycetes from the German Wadden Sea.</title>
        <authorList>
            <person name="Kohn T."/>
            <person name="Heuer A."/>
            <person name="Jogler M."/>
            <person name="Vollmers J."/>
            <person name="Boedeker C."/>
            <person name="Bunk B."/>
            <person name="Rast P."/>
            <person name="Borchert D."/>
            <person name="Glockner I."/>
            <person name="Freese H.M."/>
            <person name="Klenk H.P."/>
            <person name="Overmann J."/>
            <person name="Kaster A.K."/>
            <person name="Rohde M."/>
            <person name="Wiegand S."/>
            <person name="Jogler C."/>
        </authorList>
    </citation>
    <scope>NUCLEOTIDE SEQUENCE [LARGE SCALE GENOMIC DNA]</scope>
    <source>
        <strain evidence="1 2">NH11</strain>
    </source>
</reference>
<dbReference type="SUPFAM" id="SSF52540">
    <property type="entry name" value="P-loop containing nucleoside triphosphate hydrolases"/>
    <property type="match status" value="1"/>
</dbReference>
<keyword evidence="2" id="KW-1185">Reference proteome</keyword>
<name>A0A1P8WFG2_9PLAN</name>
<protein>
    <submittedName>
        <fullName evidence="1">Sulfotransferase domain protein</fullName>
    </submittedName>
</protein>
<accession>A0A1P8WFG2</accession>
<gene>
    <name evidence="1" type="ORF">Fuma_02395</name>
</gene>
<dbReference type="RefSeq" id="WP_077024357.1">
    <property type="nucleotide sequence ID" value="NZ_CP017641.1"/>
</dbReference>
<dbReference type="PANTHER" id="PTHR36451:SF1">
    <property type="entry name" value="OMEGA-HYDROXY-BETA-DIHYDROMENAQUINONE-9 SULFOTRANSFERASE STF3"/>
    <property type="match status" value="1"/>
</dbReference>
<dbReference type="EMBL" id="CP017641">
    <property type="protein sequence ID" value="APZ92783.1"/>
    <property type="molecule type" value="Genomic_DNA"/>
</dbReference>
<dbReference type="Proteomes" id="UP000187735">
    <property type="component" value="Chromosome"/>
</dbReference>
<dbReference type="PANTHER" id="PTHR36451">
    <property type="entry name" value="PAPS-DEPENDENT SULFOTRANSFERASE STF3"/>
    <property type="match status" value="1"/>
</dbReference>
<evidence type="ECO:0000313" key="1">
    <source>
        <dbReference type="EMBL" id="APZ92783.1"/>
    </source>
</evidence>
<dbReference type="AlphaFoldDB" id="A0A1P8WFG2"/>
<proteinExistence type="predicted"/>